<protein>
    <recommendedName>
        <fullName evidence="3">DUF6287 domain-containing protein</fullName>
    </recommendedName>
</protein>
<keyword evidence="5" id="KW-1185">Reference proteome</keyword>
<evidence type="ECO:0000256" key="2">
    <source>
        <dbReference type="SAM" id="SignalP"/>
    </source>
</evidence>
<feature type="region of interest" description="Disordered" evidence="1">
    <location>
        <begin position="26"/>
        <end position="66"/>
    </location>
</feature>
<reference evidence="4 5" key="1">
    <citation type="submission" date="2018-08" db="EMBL/GenBank/DDBJ databases">
        <title>Genome Lactobacillus garii FI11369.</title>
        <authorList>
            <person name="Diaz M."/>
            <person name="Narbad A."/>
        </authorList>
    </citation>
    <scope>NUCLEOTIDE SEQUENCE [LARGE SCALE GENOMIC DNA]</scope>
    <source>
        <strain evidence="4 5">FI11369</strain>
    </source>
</reference>
<dbReference type="Pfam" id="PF19804">
    <property type="entry name" value="DUF6287"/>
    <property type="match status" value="1"/>
</dbReference>
<dbReference type="RefSeq" id="WP_125073285.1">
    <property type="nucleotide sequence ID" value="NZ_QWZQ01000060.1"/>
</dbReference>
<dbReference type="InterPro" id="IPR046254">
    <property type="entry name" value="DUF6287"/>
</dbReference>
<feature type="domain" description="DUF6287" evidence="3">
    <location>
        <begin position="217"/>
        <end position="246"/>
    </location>
</feature>
<evidence type="ECO:0000259" key="3">
    <source>
        <dbReference type="Pfam" id="PF19804"/>
    </source>
</evidence>
<dbReference type="PROSITE" id="PS51257">
    <property type="entry name" value="PROKAR_LIPOPROTEIN"/>
    <property type="match status" value="1"/>
</dbReference>
<sequence>MKKITLMSTSLLLLLALSACGKTQNQAKSASKSSATHERIGKTTTKTNKAASRSTATATSQTTTKTSGTAMNLAQIKRGDYSGLASHWHQVAMTYNRQDGKGVHYKTGGDKHLSVSKSTITDGNVTLRGDQFTDDGGDTHSVNFKGDHGSLVTLLDDSDKVGVNWAVTFYPKGSTDKIKLNSDTKKNTQDLITIWDSGSQYTAIFAPSTAKTTTKRLNLAQLADNNFSSLVGRWKNPAGKVLTVTNRVAKRPKSSQLALAAGAVIQEKSSDGKQQVIGAGKVTNGMIQGSFGSFSNMTMEPLLIVPAGVKAEKGDDSNVKKDRLIMGGGQGGYASEAYYRD</sequence>
<dbReference type="EMBL" id="QWZQ01000060">
    <property type="protein sequence ID" value="RRK09389.1"/>
    <property type="molecule type" value="Genomic_DNA"/>
</dbReference>
<keyword evidence="2" id="KW-0732">Signal</keyword>
<feature type="signal peptide" evidence="2">
    <location>
        <begin position="1"/>
        <end position="21"/>
    </location>
</feature>
<gene>
    <name evidence="4" type="ORF">D1831_12995</name>
</gene>
<evidence type="ECO:0000313" key="4">
    <source>
        <dbReference type="EMBL" id="RRK09389.1"/>
    </source>
</evidence>
<proteinExistence type="predicted"/>
<evidence type="ECO:0000256" key="1">
    <source>
        <dbReference type="SAM" id="MobiDB-lite"/>
    </source>
</evidence>
<evidence type="ECO:0000313" key="5">
    <source>
        <dbReference type="Proteomes" id="UP000283633"/>
    </source>
</evidence>
<dbReference type="Proteomes" id="UP000283633">
    <property type="component" value="Unassembled WGS sequence"/>
</dbReference>
<feature type="compositionally biased region" description="Low complexity" evidence="1">
    <location>
        <begin position="42"/>
        <end position="66"/>
    </location>
</feature>
<dbReference type="AlphaFoldDB" id="A0A426D4Q5"/>
<accession>A0A426D4Q5</accession>
<feature type="chain" id="PRO_5039586716" description="DUF6287 domain-containing protein" evidence="2">
    <location>
        <begin position="22"/>
        <end position="341"/>
    </location>
</feature>
<comment type="caution">
    <text evidence="4">The sequence shown here is derived from an EMBL/GenBank/DDBJ whole genome shotgun (WGS) entry which is preliminary data.</text>
</comment>
<name>A0A426D4Q5_9LACO</name>
<dbReference type="OrthoDB" id="2327946at2"/>
<organism evidence="4 5">
    <name type="scientific">Lactiplantibacillus garii</name>
    <dbReference type="NCBI Taxonomy" id="2306423"/>
    <lineage>
        <taxon>Bacteria</taxon>
        <taxon>Bacillati</taxon>
        <taxon>Bacillota</taxon>
        <taxon>Bacilli</taxon>
        <taxon>Lactobacillales</taxon>
        <taxon>Lactobacillaceae</taxon>
        <taxon>Lactiplantibacillus</taxon>
    </lineage>
</organism>